<name>A0A1W2DFU6_9PSEU</name>
<organism evidence="2 3">
    <name type="scientific">Lentzea albidocapillata</name>
    <dbReference type="NCBI Taxonomy" id="40571"/>
    <lineage>
        <taxon>Bacteria</taxon>
        <taxon>Bacillati</taxon>
        <taxon>Actinomycetota</taxon>
        <taxon>Actinomycetes</taxon>
        <taxon>Pseudonocardiales</taxon>
        <taxon>Pseudonocardiaceae</taxon>
        <taxon>Lentzea</taxon>
    </lineage>
</organism>
<keyword evidence="3" id="KW-1185">Reference proteome</keyword>
<dbReference type="eggNOG" id="COG4319">
    <property type="taxonomic scope" value="Bacteria"/>
</dbReference>
<dbReference type="AlphaFoldDB" id="A0A1W2DFU6"/>
<gene>
    <name evidence="2" type="ORF">SAMN05660733_02988</name>
</gene>
<evidence type="ECO:0000313" key="3">
    <source>
        <dbReference type="Proteomes" id="UP000192840"/>
    </source>
</evidence>
<proteinExistence type="predicted"/>
<dbReference type="InterPro" id="IPR037401">
    <property type="entry name" value="SnoaL-like"/>
</dbReference>
<accession>A0A1W2DFU6</accession>
<protein>
    <submittedName>
        <fullName evidence="2">SnoaL-like domain-containing protein</fullName>
    </submittedName>
</protein>
<reference evidence="3" key="1">
    <citation type="submission" date="2017-04" db="EMBL/GenBank/DDBJ databases">
        <authorList>
            <person name="Varghese N."/>
            <person name="Submissions S."/>
        </authorList>
    </citation>
    <scope>NUCLEOTIDE SEQUENCE [LARGE SCALE GENOMIC DNA]</scope>
    <source>
        <strain evidence="3">DSM 44073</strain>
    </source>
</reference>
<dbReference type="EMBL" id="FWYC01000007">
    <property type="protein sequence ID" value="SMC96333.1"/>
    <property type="molecule type" value="Genomic_DNA"/>
</dbReference>
<dbReference type="STRING" id="40571.SAMN05660733_02988"/>
<evidence type="ECO:0000259" key="1">
    <source>
        <dbReference type="Pfam" id="PF13577"/>
    </source>
</evidence>
<dbReference type="SUPFAM" id="SSF54427">
    <property type="entry name" value="NTF2-like"/>
    <property type="match status" value="1"/>
</dbReference>
<dbReference type="InterPro" id="IPR032710">
    <property type="entry name" value="NTF2-like_dom_sf"/>
</dbReference>
<dbReference type="OrthoDB" id="1492465at2"/>
<dbReference type="Proteomes" id="UP000192840">
    <property type="component" value="Unassembled WGS sequence"/>
</dbReference>
<feature type="domain" description="SnoaL-like" evidence="1">
    <location>
        <begin position="5"/>
        <end position="125"/>
    </location>
</feature>
<dbReference type="RefSeq" id="WP_030477359.1">
    <property type="nucleotide sequence ID" value="NZ_FWYC01000007.1"/>
</dbReference>
<evidence type="ECO:0000313" key="2">
    <source>
        <dbReference type="EMBL" id="SMC96333.1"/>
    </source>
</evidence>
<dbReference type="Pfam" id="PF13577">
    <property type="entry name" value="SnoaL_4"/>
    <property type="match status" value="1"/>
</dbReference>
<sequence>MVDERDRLGIADLAARYALYVDQRRFGDVADLFTEDGRLCLPDPPDHLDPVRVLTGPKEIRPAMGALIAFPVTLHAIVGHVIEPDATGTVTGVANHVGERGNLVWHLRYQDSYRRESGRWLFVQRSVHVQWIETRPVRGMRQQ</sequence>
<dbReference type="Gene3D" id="3.10.450.50">
    <property type="match status" value="1"/>
</dbReference>